<feature type="region of interest" description="Disordered" evidence="1">
    <location>
        <begin position="38"/>
        <end position="155"/>
    </location>
</feature>
<organism evidence="2">
    <name type="scientific">Rhodotorula toruloides</name>
    <name type="common">Yeast</name>
    <name type="synonym">Rhodosporidium toruloides</name>
    <dbReference type="NCBI Taxonomy" id="5286"/>
    <lineage>
        <taxon>Eukaryota</taxon>
        <taxon>Fungi</taxon>
        <taxon>Dikarya</taxon>
        <taxon>Basidiomycota</taxon>
        <taxon>Pucciniomycotina</taxon>
        <taxon>Microbotryomycetes</taxon>
        <taxon>Sporidiobolales</taxon>
        <taxon>Sporidiobolaceae</taxon>
        <taxon>Rhodotorula</taxon>
    </lineage>
</organism>
<reference evidence="2" key="1">
    <citation type="journal article" date="2014" name="Genome Announc.">
        <title>Draft genome sequence of Rhodosporidium toruloides CECT1137, an oleaginous yeast of biotechnological interest.</title>
        <authorList>
            <person name="Morin N."/>
            <person name="Calcas X."/>
            <person name="Devillers H."/>
            <person name="Durrens P."/>
            <person name="Sherman D.J."/>
            <person name="Nicaud J.-M."/>
            <person name="Neuveglise C."/>
        </authorList>
    </citation>
    <scope>NUCLEOTIDE SEQUENCE</scope>
    <source>
        <strain evidence="2">CECT1137</strain>
    </source>
</reference>
<accession>A0A061BIK8</accession>
<sequence length="155" mass="15427">MKPTSYRELAAIEELTDEQMDWFSHSHAKALCIEAVRKARSKSRETDKAAMAPPKKVASNASSSTSRGPAGAGAGKTNDSRSTASTSAKPSASTSRTNSKPAKPLNLSAFAYSGGTPGGGAKKTGGAAGGRSGGGSSGKGGGGSGAIKAMPIVKR</sequence>
<evidence type="ECO:0000256" key="1">
    <source>
        <dbReference type="SAM" id="MobiDB-lite"/>
    </source>
</evidence>
<feature type="compositionally biased region" description="Low complexity" evidence="1">
    <location>
        <begin position="80"/>
        <end position="97"/>
    </location>
</feature>
<feature type="compositionally biased region" description="Gly residues" evidence="1">
    <location>
        <begin position="115"/>
        <end position="145"/>
    </location>
</feature>
<proteinExistence type="predicted"/>
<protein>
    <submittedName>
        <fullName evidence="2">RHTO0S35e00210g1_1</fullName>
    </submittedName>
</protein>
<name>A0A061BIK8_RHOTO</name>
<dbReference type="AlphaFoldDB" id="A0A061BIK8"/>
<gene>
    <name evidence="2" type="ORF">RHTO0S_35e00210g</name>
</gene>
<dbReference type="EMBL" id="LK052970">
    <property type="protein sequence ID" value="CDR49820.1"/>
    <property type="molecule type" value="Genomic_DNA"/>
</dbReference>
<evidence type="ECO:0000313" key="2">
    <source>
        <dbReference type="EMBL" id="CDR49820.1"/>
    </source>
</evidence>